<dbReference type="InterPro" id="IPR036388">
    <property type="entry name" value="WH-like_DNA-bd_sf"/>
</dbReference>
<reference evidence="5" key="1">
    <citation type="submission" date="2019-01" db="EMBL/GenBank/DDBJ databases">
        <title>Cytophagaceae bacterium strain CAR-16.</title>
        <authorList>
            <person name="Chen W.-M."/>
        </authorList>
    </citation>
    <scope>NUCLEOTIDE SEQUENCE [LARGE SCALE GENOMIC DNA]</scope>
    <source>
        <strain evidence="5">WWJ-16</strain>
    </source>
</reference>
<dbReference type="RefSeq" id="WP_129460897.1">
    <property type="nucleotide sequence ID" value="NZ_SBKN01000002.1"/>
</dbReference>
<keyword evidence="1" id="KW-0472">Membrane</keyword>
<organism evidence="4 5">
    <name type="scientific">Flavobacterium stagni</name>
    <dbReference type="NCBI Taxonomy" id="2506421"/>
    <lineage>
        <taxon>Bacteria</taxon>
        <taxon>Pseudomonadati</taxon>
        <taxon>Bacteroidota</taxon>
        <taxon>Flavobacteriia</taxon>
        <taxon>Flavobacteriales</taxon>
        <taxon>Flavobacteriaceae</taxon>
        <taxon>Flavobacterium</taxon>
    </lineage>
</organism>
<evidence type="ECO:0000256" key="1">
    <source>
        <dbReference type="SAM" id="Phobius"/>
    </source>
</evidence>
<proteinExistence type="predicted"/>
<dbReference type="InterPro" id="IPR000792">
    <property type="entry name" value="Tscrpt_reg_LuxR_C"/>
</dbReference>
<keyword evidence="1" id="KW-1133">Transmembrane helix</keyword>
<name>A0A4Q1KBF1_9FLAO</name>
<dbReference type="OrthoDB" id="1090267at2"/>
<dbReference type="Proteomes" id="UP000289857">
    <property type="component" value="Unassembled WGS sequence"/>
</dbReference>
<dbReference type="Pfam" id="PF00196">
    <property type="entry name" value="GerE"/>
    <property type="match status" value="1"/>
</dbReference>
<keyword evidence="4" id="KW-0418">Kinase</keyword>
<comment type="caution">
    <text evidence="4">The sequence shown here is derived from an EMBL/GenBank/DDBJ whole genome shotgun (WGS) entry which is preliminary data.</text>
</comment>
<keyword evidence="5" id="KW-1185">Reference proteome</keyword>
<dbReference type="GO" id="GO:0006355">
    <property type="term" value="P:regulation of DNA-templated transcription"/>
    <property type="evidence" value="ECO:0007669"/>
    <property type="project" value="InterPro"/>
</dbReference>
<feature type="signal peptide" evidence="2">
    <location>
        <begin position="1"/>
        <end position="19"/>
    </location>
</feature>
<feature type="chain" id="PRO_5020817213" evidence="2">
    <location>
        <begin position="20"/>
        <end position="911"/>
    </location>
</feature>
<gene>
    <name evidence="4" type="ORF">EQG61_05470</name>
</gene>
<feature type="transmembrane region" description="Helical" evidence="1">
    <location>
        <begin position="703"/>
        <end position="725"/>
    </location>
</feature>
<dbReference type="InterPro" id="IPR016032">
    <property type="entry name" value="Sig_transdc_resp-reg_C-effctor"/>
</dbReference>
<protein>
    <submittedName>
        <fullName evidence="4">Histidine kinase</fullName>
    </submittedName>
</protein>
<sequence>MKLRFFLLGFLFIVAPTFGQQVLPFVENFNKSDYQGDNQVWNVTQGEDHALYFANNHNLVRYNGVQWDKFQLPNKTIIRSVYADGKRIYSGSYNEFGYWERKQGKMHYHSLSARKKLFLGNSVNEEIWKIFKFKEVIYFQSFNQLYALNGISVRKIDLPGQISYCFPIDSRMYIATVNNGVYSFDGVTMQPQKQWSILENKIIHGIERLNNQLYFFTRNHGVFVANNSSITPWNHALNLQLQSELINSAKMIDSHRLAIGTAFKGVYIVDLQNQTFTNINRNNALKNNSILSICLDNEKDLWLGMDNGIAHIEINSPFLTYNDTSGVLGTVYAIAPFENGYLLGSNHGLFRYQNNVLQLVKGSQGQVWQIDKIGANYVIGHNDGTFTYSAGNFAKLSPVTGGWKLYKSPFGDGYYQANYSGIALYDSHLQYQGKLDKIQKPIRNVIQISPDELYAVDNYKSLYKILLEQGKVSQVINITALNKIKNDFNVRLFEFKGSPFFYLNNQWYTINQVTNKLESNALFNSNFKAITSCTSIDDDHFLIGKNGLLFVITFENNQFKWQLIPKKYYQGKNSAEDTQVVKQGNKLIINLDDGFFIYDYLAHRKPIQQYPIEGYYNHSLIDDATTIQFNQTVDINILTPYFGFNREDLFYKLNEEGEYKSADGGHITLNNLHSGTQEIRIYKRQGANFQQVGYYSFQVAKPWYFSVWMILVYLILISGGLFLYYRWNKVRYIEKLRLKEEEMRHQQVVYQLELDADNKLKIQEYEKSILEIQVQKKASEVAGKSLSIAKQSEMIDSILKLLEKENDLDSLKSNIKKVIKLNSINKKEWETFENNLYKSHEDFVKRLTAHCDKLTSKDIKLCIYLKMSLSSKEIAPLMNISFRGVELHRYRLRKKLNLASDTSLSSFINTL</sequence>
<evidence type="ECO:0000313" key="5">
    <source>
        <dbReference type="Proteomes" id="UP000289857"/>
    </source>
</evidence>
<dbReference type="InterPro" id="IPR011047">
    <property type="entry name" value="Quinoprotein_ADH-like_sf"/>
</dbReference>
<dbReference type="Pfam" id="PF07494">
    <property type="entry name" value="Reg_prop"/>
    <property type="match status" value="1"/>
</dbReference>
<keyword evidence="2" id="KW-0732">Signal</keyword>
<evidence type="ECO:0000259" key="3">
    <source>
        <dbReference type="Pfam" id="PF00196"/>
    </source>
</evidence>
<dbReference type="SUPFAM" id="SSF46894">
    <property type="entry name" value="C-terminal effector domain of the bipartite response regulators"/>
    <property type="match status" value="1"/>
</dbReference>
<keyword evidence="1" id="KW-0812">Transmembrane</keyword>
<feature type="domain" description="HTH luxR-type" evidence="3">
    <location>
        <begin position="865"/>
        <end position="904"/>
    </location>
</feature>
<evidence type="ECO:0000313" key="4">
    <source>
        <dbReference type="EMBL" id="RXR23418.1"/>
    </source>
</evidence>
<dbReference type="SUPFAM" id="SSF50998">
    <property type="entry name" value="Quinoprotein alcohol dehydrogenase-like"/>
    <property type="match status" value="1"/>
</dbReference>
<dbReference type="InterPro" id="IPR011110">
    <property type="entry name" value="Reg_prop"/>
</dbReference>
<keyword evidence="4" id="KW-0808">Transferase</keyword>
<dbReference type="GO" id="GO:0003677">
    <property type="term" value="F:DNA binding"/>
    <property type="evidence" value="ECO:0007669"/>
    <property type="project" value="InterPro"/>
</dbReference>
<dbReference type="EMBL" id="SBKN01000002">
    <property type="protein sequence ID" value="RXR23418.1"/>
    <property type="molecule type" value="Genomic_DNA"/>
</dbReference>
<evidence type="ECO:0000256" key="2">
    <source>
        <dbReference type="SAM" id="SignalP"/>
    </source>
</evidence>
<dbReference type="Gene3D" id="1.10.10.10">
    <property type="entry name" value="Winged helix-like DNA-binding domain superfamily/Winged helix DNA-binding domain"/>
    <property type="match status" value="1"/>
</dbReference>
<accession>A0A4Q1KBF1</accession>
<dbReference type="InterPro" id="IPR015943">
    <property type="entry name" value="WD40/YVTN_repeat-like_dom_sf"/>
</dbReference>
<dbReference type="AlphaFoldDB" id="A0A4Q1KBF1"/>
<dbReference type="GO" id="GO:0016301">
    <property type="term" value="F:kinase activity"/>
    <property type="evidence" value="ECO:0007669"/>
    <property type="project" value="UniProtKB-KW"/>
</dbReference>
<dbReference type="Gene3D" id="2.130.10.10">
    <property type="entry name" value="YVTN repeat-like/Quinoprotein amine dehydrogenase"/>
    <property type="match status" value="1"/>
</dbReference>